<keyword evidence="3" id="KW-1185">Reference proteome</keyword>
<evidence type="ECO:0000313" key="3">
    <source>
        <dbReference type="Proteomes" id="UP001188597"/>
    </source>
</evidence>
<protein>
    <recommendedName>
        <fullName evidence="1">HAT C-terminal dimerisation domain-containing protein</fullName>
    </recommendedName>
</protein>
<evidence type="ECO:0000313" key="2">
    <source>
        <dbReference type="EMBL" id="KAK3001095.1"/>
    </source>
</evidence>
<reference evidence="2" key="1">
    <citation type="submission" date="2022-12" db="EMBL/GenBank/DDBJ databases">
        <title>Draft genome assemblies for two species of Escallonia (Escalloniales).</title>
        <authorList>
            <person name="Chanderbali A."/>
            <person name="Dervinis C."/>
            <person name="Anghel I."/>
            <person name="Soltis D."/>
            <person name="Soltis P."/>
            <person name="Zapata F."/>
        </authorList>
    </citation>
    <scope>NUCLEOTIDE SEQUENCE</scope>
    <source>
        <strain evidence="2">UCBG64.0493</strain>
        <tissue evidence="2">Leaf</tissue>
    </source>
</reference>
<dbReference type="GO" id="GO:0046983">
    <property type="term" value="F:protein dimerization activity"/>
    <property type="evidence" value="ECO:0007669"/>
    <property type="project" value="InterPro"/>
</dbReference>
<dbReference type="EMBL" id="JAVXUP010002851">
    <property type="protein sequence ID" value="KAK3001095.1"/>
    <property type="molecule type" value="Genomic_DNA"/>
</dbReference>
<accession>A0AA89AG21</accession>
<dbReference type="InterPro" id="IPR008906">
    <property type="entry name" value="HATC_C_dom"/>
</dbReference>
<name>A0AA89AG21_9ASTE</name>
<proteinExistence type="predicted"/>
<gene>
    <name evidence="2" type="ORF">RJ639_020746</name>
</gene>
<evidence type="ECO:0000259" key="1">
    <source>
        <dbReference type="Pfam" id="PF05699"/>
    </source>
</evidence>
<sequence length="121" mass="13448">MGNIHELGFLDMSSEETELSSTFISENLLRPGLSKSKAKVIIMGEPVGEAIIDEAEKANNLKYNIQSQMVVDIFSIPITTVASEAAFSTGGREKIKKEAITFVVTAWETPLSRWFLELWPQ</sequence>
<organism evidence="2 3">
    <name type="scientific">Escallonia herrerae</name>
    <dbReference type="NCBI Taxonomy" id="1293975"/>
    <lineage>
        <taxon>Eukaryota</taxon>
        <taxon>Viridiplantae</taxon>
        <taxon>Streptophyta</taxon>
        <taxon>Embryophyta</taxon>
        <taxon>Tracheophyta</taxon>
        <taxon>Spermatophyta</taxon>
        <taxon>Magnoliopsida</taxon>
        <taxon>eudicotyledons</taxon>
        <taxon>Gunneridae</taxon>
        <taxon>Pentapetalae</taxon>
        <taxon>asterids</taxon>
        <taxon>campanulids</taxon>
        <taxon>Escalloniales</taxon>
        <taxon>Escalloniaceae</taxon>
        <taxon>Escallonia</taxon>
    </lineage>
</organism>
<feature type="domain" description="HAT C-terminal dimerisation" evidence="1">
    <location>
        <begin position="57"/>
        <end position="93"/>
    </location>
</feature>
<comment type="caution">
    <text evidence="2">The sequence shown here is derived from an EMBL/GenBank/DDBJ whole genome shotgun (WGS) entry which is preliminary data.</text>
</comment>
<dbReference type="Proteomes" id="UP001188597">
    <property type="component" value="Unassembled WGS sequence"/>
</dbReference>
<dbReference type="AlphaFoldDB" id="A0AA89AG21"/>
<dbReference type="Pfam" id="PF05699">
    <property type="entry name" value="Dimer_Tnp_hAT"/>
    <property type="match status" value="1"/>
</dbReference>